<dbReference type="Proteomes" id="UP000000383">
    <property type="component" value="Chromosome"/>
</dbReference>
<reference evidence="2" key="1">
    <citation type="submission" date="2010-05" db="EMBL/GenBank/DDBJ databases">
        <title>Complete sequence of Methylotenera sp. 301.</title>
        <authorList>
            <person name="Lucas S."/>
            <person name="Copeland A."/>
            <person name="Lapidus A."/>
            <person name="Cheng J.-F."/>
            <person name="Bruce D."/>
            <person name="Goodwin L."/>
            <person name="Pitluck S."/>
            <person name="Clum A."/>
            <person name="Land M."/>
            <person name="Hauser L."/>
            <person name="Kyrpides N."/>
            <person name="Ivanova N."/>
            <person name="Chistoservova L."/>
            <person name="Kalyuzhnaya M."/>
            <person name="Woyke T."/>
        </authorList>
    </citation>
    <scope>NUCLEOTIDE SEQUENCE [LARGE SCALE GENOMIC DNA]</scope>
    <source>
        <strain evidence="2">301</strain>
    </source>
</reference>
<dbReference type="eggNOG" id="ENOG5030XQY">
    <property type="taxonomic scope" value="Bacteria"/>
</dbReference>
<evidence type="ECO:0000313" key="2">
    <source>
        <dbReference type="Proteomes" id="UP000000383"/>
    </source>
</evidence>
<dbReference type="KEGG" id="meh:M301_0874"/>
<evidence type="ECO:0000313" key="1">
    <source>
        <dbReference type="EMBL" id="ADI29258.1"/>
    </source>
</evidence>
<dbReference type="AlphaFoldDB" id="D7DPL4"/>
<gene>
    <name evidence="1" type="ordered locus">M301_0874</name>
</gene>
<protein>
    <submittedName>
        <fullName evidence="1">Uncharacterized protein</fullName>
    </submittedName>
</protein>
<sequence>MKIKYASEEYMEKAKNLSQEEVERLQSRMRTKLTRREEEKKLSLIEVLAIQLELDDEQLSEWREKRIEMNKKLKKISGKES</sequence>
<dbReference type="EMBL" id="CP002056">
    <property type="protein sequence ID" value="ADI29258.1"/>
    <property type="molecule type" value="Genomic_DNA"/>
</dbReference>
<dbReference type="RefSeq" id="WP_013147574.1">
    <property type="nucleotide sequence ID" value="NC_014207.1"/>
</dbReference>
<organism evidence="1 2">
    <name type="scientific">Methylotenera versatilis (strain 301)</name>
    <dbReference type="NCBI Taxonomy" id="666681"/>
    <lineage>
        <taxon>Bacteria</taxon>
        <taxon>Pseudomonadati</taxon>
        <taxon>Pseudomonadota</taxon>
        <taxon>Betaproteobacteria</taxon>
        <taxon>Nitrosomonadales</taxon>
        <taxon>Methylophilaceae</taxon>
        <taxon>Methylotenera</taxon>
    </lineage>
</organism>
<proteinExistence type="predicted"/>
<reference evidence="1 2" key="2">
    <citation type="journal article" date="2011" name="J. Bacteriol.">
        <title>Genomes of three methylotrophs from a single niche uncover genetic and metabolic divergence of Methylophilaceae.</title>
        <authorList>
            <person name="Lapidus A."/>
            <person name="Clum A."/>
            <person name="Labutti K."/>
            <person name="Kaluzhnaya M.G."/>
            <person name="Lim S."/>
            <person name="Beck D.A."/>
            <person name="Glavina Del Rio T."/>
            <person name="Nolan M."/>
            <person name="Mavromatis K."/>
            <person name="Huntemann M."/>
            <person name="Lucas S."/>
            <person name="Lidstrom M.E."/>
            <person name="Ivanova N."/>
            <person name="Chistoserdova L."/>
        </authorList>
    </citation>
    <scope>NUCLEOTIDE SEQUENCE [LARGE SCALE GENOMIC DNA]</scope>
    <source>
        <strain evidence="1 2">301</strain>
    </source>
</reference>
<dbReference type="HOGENOM" id="CLU_2683693_0_0_4"/>
<name>D7DPL4_METV0</name>
<accession>D7DPL4</accession>
<keyword evidence="2" id="KW-1185">Reference proteome</keyword>